<dbReference type="KEGG" id="cts:Ctha_2276"/>
<gene>
    <name evidence="3" type="ordered locus">Ctha_2276</name>
</gene>
<feature type="chain" id="PRO_5002795850" evidence="1">
    <location>
        <begin position="21"/>
        <end position="559"/>
    </location>
</feature>
<dbReference type="Proteomes" id="UP000001208">
    <property type="component" value="Chromosome"/>
</dbReference>
<evidence type="ECO:0000256" key="1">
    <source>
        <dbReference type="SAM" id="SignalP"/>
    </source>
</evidence>
<dbReference type="Gene3D" id="2.60.40.1120">
    <property type="entry name" value="Carboxypeptidase-like, regulatory domain"/>
    <property type="match status" value="2"/>
</dbReference>
<feature type="signal peptide" evidence="1">
    <location>
        <begin position="1"/>
        <end position="20"/>
    </location>
</feature>
<dbReference type="RefSeq" id="WP_012500810.1">
    <property type="nucleotide sequence ID" value="NC_011026.1"/>
</dbReference>
<dbReference type="eggNOG" id="COG1470">
    <property type="taxonomic scope" value="Bacteria"/>
</dbReference>
<accession>B3QWG7</accession>
<dbReference type="PANTHER" id="PTHR36194">
    <property type="entry name" value="S-LAYER-LIKE PROTEIN"/>
    <property type="match status" value="1"/>
</dbReference>
<feature type="domain" description="PEGA" evidence="2">
    <location>
        <begin position="281"/>
        <end position="342"/>
    </location>
</feature>
<dbReference type="InterPro" id="IPR013229">
    <property type="entry name" value="PEGA"/>
</dbReference>
<evidence type="ECO:0000259" key="2">
    <source>
        <dbReference type="Pfam" id="PF08308"/>
    </source>
</evidence>
<sequence length="559" mass="62349">MKHVLLSFFLLALLFSEAGAQQMSVKSFRSLPLDQTARITDPVIDQNGDKCALIKMVTTETGFVFEGGMMGIMKTLKKTGEWWIYVPYGSKKITIKHDQLGVLRDYVYPETISEATVYEMVLVTGKIKTIVEAPEIESAWLLVQTEPEGAELYLDEQYLGQTPFQKKLKKQKYNYRLTKAKYQPAAGVIDLTRTGDKEKLTLKLKPNFASLRLESEPESGATVLLDGNPTGKTTPCTLTEVMAGEHRLKFLREWYEPTERSMTVKAGVPQTLTVRLKQAFGTVSVETAEGAEIRIDNKPVGTGGYTGRLLPGVYTVSATKPKHEDARATVEIIAGETQTLNLIPRPKYGTLDIASDPWEADIYIEGKKQGETPKTLKNLLEGVYEIKLTKPGYKDVVQTVQVTEGKTQTLSVKLEKSDSFPSGFFQVGDKVRVKRSISTPKCDWGEVKHGDVGIVKEVGLTGDYDMLVDFPSQNGWQAVSDEMERVEHVQTSIIQSFQVGDKVRVKRSISTPKRKWGEVKHGDVGIVKEVGLTGDYDMLVDFPSQNGWQAVSDEMERVR</sequence>
<feature type="domain" description="PEGA" evidence="2">
    <location>
        <begin position="141"/>
        <end position="206"/>
    </location>
</feature>
<name>B3QWG7_CHLT3</name>
<evidence type="ECO:0000313" key="3">
    <source>
        <dbReference type="EMBL" id="ACF14727.1"/>
    </source>
</evidence>
<keyword evidence="4" id="KW-1185">Reference proteome</keyword>
<dbReference type="Pfam" id="PF08308">
    <property type="entry name" value="PEGA"/>
    <property type="match status" value="4"/>
</dbReference>
<feature type="domain" description="PEGA" evidence="2">
    <location>
        <begin position="349"/>
        <end position="417"/>
    </location>
</feature>
<dbReference type="PANTHER" id="PTHR36194:SF1">
    <property type="entry name" value="S-LAYER-LIKE PROTEIN"/>
    <property type="match status" value="1"/>
</dbReference>
<feature type="domain" description="PEGA" evidence="2">
    <location>
        <begin position="209"/>
        <end position="278"/>
    </location>
</feature>
<keyword evidence="1" id="KW-0732">Signal</keyword>
<organism evidence="3 4">
    <name type="scientific">Chloroherpeton thalassium (strain ATCC 35110 / GB-78)</name>
    <dbReference type="NCBI Taxonomy" id="517418"/>
    <lineage>
        <taxon>Bacteria</taxon>
        <taxon>Pseudomonadati</taxon>
        <taxon>Chlorobiota</taxon>
        <taxon>Chlorobiia</taxon>
        <taxon>Chlorobiales</taxon>
        <taxon>Chloroherpetonaceae</taxon>
        <taxon>Chloroherpeton</taxon>
    </lineage>
</organism>
<dbReference type="STRING" id="517418.Ctha_2276"/>
<evidence type="ECO:0000313" key="4">
    <source>
        <dbReference type="Proteomes" id="UP000001208"/>
    </source>
</evidence>
<proteinExistence type="predicted"/>
<dbReference type="OrthoDB" id="1059077at2"/>
<reference evidence="3 4" key="1">
    <citation type="submission" date="2008-06" db="EMBL/GenBank/DDBJ databases">
        <title>Complete sequence of Chloroherpeton thalassium ATCC 35110.</title>
        <authorList>
            <consortium name="US DOE Joint Genome Institute"/>
            <person name="Lucas S."/>
            <person name="Copeland A."/>
            <person name="Lapidus A."/>
            <person name="Glavina del Rio T."/>
            <person name="Dalin E."/>
            <person name="Tice H."/>
            <person name="Bruce D."/>
            <person name="Goodwin L."/>
            <person name="Pitluck S."/>
            <person name="Schmutz J."/>
            <person name="Larimer F."/>
            <person name="Land M."/>
            <person name="Hauser L."/>
            <person name="Kyrpides N."/>
            <person name="Mikhailova N."/>
            <person name="Liu Z."/>
            <person name="Li T."/>
            <person name="Zhao F."/>
            <person name="Overmann J."/>
            <person name="Bryant D.A."/>
            <person name="Richardson P."/>
        </authorList>
    </citation>
    <scope>NUCLEOTIDE SEQUENCE [LARGE SCALE GENOMIC DNA]</scope>
    <source>
        <strain evidence="4">ATCC 35110 / GB-78</strain>
    </source>
</reference>
<dbReference type="HOGENOM" id="CLU_610504_0_0_10"/>
<dbReference type="AlphaFoldDB" id="B3QWG7"/>
<protein>
    <submittedName>
        <fullName evidence="3">PEGA domain protein</fullName>
    </submittedName>
</protein>
<dbReference type="EMBL" id="CP001100">
    <property type="protein sequence ID" value="ACF14727.1"/>
    <property type="molecule type" value="Genomic_DNA"/>
</dbReference>